<evidence type="ECO:0000313" key="2">
    <source>
        <dbReference type="EMBL" id="GAA2028522.1"/>
    </source>
</evidence>
<sequence length="430" mass="47115">MGAMGLASEVRRLRLARGLTQRELAEPAYTRAFVAAIESGARVPSDEALAHLAGRLGTGVDDLRHGRPPGTEARLRARLVEARLALSHGRAEESAAELKAVLEEASAYRLTEITGWARLRLGEIHTHLGESHSALAAFEEILAETPAEQVRLHAAVVARVAYSRFTIGDPQRAMAILETELRALRDRPEADADAELRIASGLMYVYNELDWNDRARQVEWEAAPLIPRVVDQEWVAQFCSTAAQLRRIESELDDVDRLLTDAVRRYTDLGMQREIGMCHWARGYVLRRAARLPEAAAQFRRARAILHEVGAIQDVAGATIELAEVLRRQGELEEAGTLAAEAGATSERTGHREGMAEASRLLGLVCGQTGRNAEAEHHLAVAADRYEGAGLMAELVTTCGLLADLLLATGREAEARSMLRRGLRGAETLW</sequence>
<dbReference type="PROSITE" id="PS50943">
    <property type="entry name" value="HTH_CROC1"/>
    <property type="match status" value="1"/>
</dbReference>
<dbReference type="Pfam" id="PF01381">
    <property type="entry name" value="HTH_3"/>
    <property type="match status" value="1"/>
</dbReference>
<dbReference type="InterPro" id="IPR001387">
    <property type="entry name" value="Cro/C1-type_HTH"/>
</dbReference>
<feature type="domain" description="HTH cro/C1-type" evidence="1">
    <location>
        <begin position="10"/>
        <end position="63"/>
    </location>
</feature>
<proteinExistence type="predicted"/>
<gene>
    <name evidence="2" type="ORF">GCM10009839_29620</name>
</gene>
<dbReference type="SUPFAM" id="SSF47413">
    <property type="entry name" value="lambda repressor-like DNA-binding domains"/>
    <property type="match status" value="1"/>
</dbReference>
<reference evidence="2 3" key="1">
    <citation type="journal article" date="2019" name="Int. J. Syst. Evol. Microbiol.">
        <title>The Global Catalogue of Microorganisms (GCM) 10K type strain sequencing project: providing services to taxonomists for standard genome sequencing and annotation.</title>
        <authorList>
            <consortium name="The Broad Institute Genomics Platform"/>
            <consortium name="The Broad Institute Genome Sequencing Center for Infectious Disease"/>
            <person name="Wu L."/>
            <person name="Ma J."/>
        </authorList>
    </citation>
    <scope>NUCLEOTIDE SEQUENCE [LARGE SCALE GENOMIC DNA]</scope>
    <source>
        <strain evidence="2 3">JCM 16014</strain>
    </source>
</reference>
<dbReference type="Pfam" id="PF13424">
    <property type="entry name" value="TPR_12"/>
    <property type="match status" value="1"/>
</dbReference>
<evidence type="ECO:0000313" key="3">
    <source>
        <dbReference type="Proteomes" id="UP001500751"/>
    </source>
</evidence>
<protein>
    <submittedName>
        <fullName evidence="2">Helix-turn-helix domain-containing protein</fullName>
    </submittedName>
</protein>
<dbReference type="InterPro" id="IPR010982">
    <property type="entry name" value="Lambda_DNA-bd_dom_sf"/>
</dbReference>
<organism evidence="2 3">
    <name type="scientific">Catenulispora yoronensis</name>
    <dbReference type="NCBI Taxonomy" id="450799"/>
    <lineage>
        <taxon>Bacteria</taxon>
        <taxon>Bacillati</taxon>
        <taxon>Actinomycetota</taxon>
        <taxon>Actinomycetes</taxon>
        <taxon>Catenulisporales</taxon>
        <taxon>Catenulisporaceae</taxon>
        <taxon>Catenulispora</taxon>
    </lineage>
</organism>
<dbReference type="EMBL" id="BAAAQN010000014">
    <property type="protein sequence ID" value="GAA2028522.1"/>
    <property type="molecule type" value="Genomic_DNA"/>
</dbReference>
<dbReference type="Gene3D" id="1.25.40.10">
    <property type="entry name" value="Tetratricopeptide repeat domain"/>
    <property type="match status" value="2"/>
</dbReference>
<keyword evidence="3" id="KW-1185">Reference proteome</keyword>
<dbReference type="SUPFAM" id="SSF48452">
    <property type="entry name" value="TPR-like"/>
    <property type="match status" value="2"/>
</dbReference>
<dbReference type="Gene3D" id="1.10.260.40">
    <property type="entry name" value="lambda repressor-like DNA-binding domains"/>
    <property type="match status" value="1"/>
</dbReference>
<comment type="caution">
    <text evidence="2">The sequence shown here is derived from an EMBL/GenBank/DDBJ whole genome shotgun (WGS) entry which is preliminary data.</text>
</comment>
<accession>A0ABN2U3G7</accession>
<dbReference type="Proteomes" id="UP001500751">
    <property type="component" value="Unassembled WGS sequence"/>
</dbReference>
<dbReference type="CDD" id="cd00093">
    <property type="entry name" value="HTH_XRE"/>
    <property type="match status" value="1"/>
</dbReference>
<evidence type="ECO:0000259" key="1">
    <source>
        <dbReference type="PROSITE" id="PS50943"/>
    </source>
</evidence>
<dbReference type="SMART" id="SM00530">
    <property type="entry name" value="HTH_XRE"/>
    <property type="match status" value="1"/>
</dbReference>
<name>A0ABN2U3G7_9ACTN</name>
<dbReference type="InterPro" id="IPR011990">
    <property type="entry name" value="TPR-like_helical_dom_sf"/>
</dbReference>